<dbReference type="KEGG" id="rlc:K227x_22370"/>
<dbReference type="RefSeq" id="WP_145169446.1">
    <property type="nucleotide sequence ID" value="NZ_CP036525.1"/>
</dbReference>
<protein>
    <submittedName>
        <fullName evidence="1">Uncharacterized protein</fullName>
    </submittedName>
</protein>
<name>A0A517N9P2_9BACT</name>
<evidence type="ECO:0000313" key="1">
    <source>
        <dbReference type="EMBL" id="QDT03852.1"/>
    </source>
</evidence>
<keyword evidence="2" id="KW-1185">Reference proteome</keyword>
<accession>A0A517N9P2</accession>
<dbReference type="EMBL" id="CP036525">
    <property type="protein sequence ID" value="QDT03852.1"/>
    <property type="molecule type" value="Genomic_DNA"/>
</dbReference>
<dbReference type="AlphaFoldDB" id="A0A517N9P2"/>
<evidence type="ECO:0000313" key="2">
    <source>
        <dbReference type="Proteomes" id="UP000318538"/>
    </source>
</evidence>
<proteinExistence type="predicted"/>
<gene>
    <name evidence="1" type="ORF">K227x_22370</name>
</gene>
<organism evidence="1 2">
    <name type="scientific">Rubripirellula lacrimiformis</name>
    <dbReference type="NCBI Taxonomy" id="1930273"/>
    <lineage>
        <taxon>Bacteria</taxon>
        <taxon>Pseudomonadati</taxon>
        <taxon>Planctomycetota</taxon>
        <taxon>Planctomycetia</taxon>
        <taxon>Pirellulales</taxon>
        <taxon>Pirellulaceae</taxon>
        <taxon>Rubripirellula</taxon>
    </lineage>
</organism>
<dbReference type="Proteomes" id="UP000318538">
    <property type="component" value="Chromosome"/>
</dbReference>
<reference evidence="1 2" key="1">
    <citation type="submission" date="2019-02" db="EMBL/GenBank/DDBJ databases">
        <title>Deep-cultivation of Planctomycetes and their phenomic and genomic characterization uncovers novel biology.</title>
        <authorList>
            <person name="Wiegand S."/>
            <person name="Jogler M."/>
            <person name="Boedeker C."/>
            <person name="Pinto D."/>
            <person name="Vollmers J."/>
            <person name="Rivas-Marin E."/>
            <person name="Kohn T."/>
            <person name="Peeters S.H."/>
            <person name="Heuer A."/>
            <person name="Rast P."/>
            <person name="Oberbeckmann S."/>
            <person name="Bunk B."/>
            <person name="Jeske O."/>
            <person name="Meyerdierks A."/>
            <person name="Storesund J.E."/>
            <person name="Kallscheuer N."/>
            <person name="Luecker S."/>
            <person name="Lage O.M."/>
            <person name="Pohl T."/>
            <person name="Merkel B.J."/>
            <person name="Hornburger P."/>
            <person name="Mueller R.-W."/>
            <person name="Bruemmer F."/>
            <person name="Labrenz M."/>
            <person name="Spormann A.M."/>
            <person name="Op den Camp H."/>
            <person name="Overmann J."/>
            <person name="Amann R."/>
            <person name="Jetten M.S.M."/>
            <person name="Mascher T."/>
            <person name="Medema M.H."/>
            <person name="Devos D.P."/>
            <person name="Kaster A.-K."/>
            <person name="Ovreas L."/>
            <person name="Rohde M."/>
            <person name="Galperin M.Y."/>
            <person name="Jogler C."/>
        </authorList>
    </citation>
    <scope>NUCLEOTIDE SEQUENCE [LARGE SCALE GENOMIC DNA]</scope>
    <source>
        <strain evidence="1 2">K22_7</strain>
    </source>
</reference>
<sequence length="69" mass="7331">MNPYFEQQLGCLAFAAAVGLIRSMTEHASTSNASVLNLLVKVLRGTLSPKEAEPRQTPLVDFAASAAAR</sequence>